<protein>
    <submittedName>
        <fullName evidence="1">Uncharacterized protein</fullName>
    </submittedName>
</protein>
<proteinExistence type="predicted"/>
<accession>A0ABQ7EWT1</accession>
<comment type="caution">
    <text evidence="1">The sequence shown here is derived from an EMBL/GenBank/DDBJ whole genome shotgun (WGS) entry which is preliminary data.</text>
</comment>
<dbReference type="EMBL" id="QGKV02000297">
    <property type="protein sequence ID" value="KAF3608079.1"/>
    <property type="molecule type" value="Genomic_DNA"/>
</dbReference>
<gene>
    <name evidence="1" type="ORF">DY000_02044458</name>
</gene>
<dbReference type="Proteomes" id="UP000266723">
    <property type="component" value="Unassembled WGS sequence"/>
</dbReference>
<sequence>MPMLGGASPEVVFSVSMAALYELSVKRVYTVLGWLVGGSNLQLSFPNDGIAGSEPSSCCWCDSSWVSKRVGDCDSLCRLWLLGPQKL</sequence>
<organism evidence="1 2">
    <name type="scientific">Brassica cretica</name>
    <name type="common">Mustard</name>
    <dbReference type="NCBI Taxonomy" id="69181"/>
    <lineage>
        <taxon>Eukaryota</taxon>
        <taxon>Viridiplantae</taxon>
        <taxon>Streptophyta</taxon>
        <taxon>Embryophyta</taxon>
        <taxon>Tracheophyta</taxon>
        <taxon>Spermatophyta</taxon>
        <taxon>Magnoliopsida</taxon>
        <taxon>eudicotyledons</taxon>
        <taxon>Gunneridae</taxon>
        <taxon>Pentapetalae</taxon>
        <taxon>rosids</taxon>
        <taxon>malvids</taxon>
        <taxon>Brassicales</taxon>
        <taxon>Brassicaceae</taxon>
        <taxon>Brassiceae</taxon>
        <taxon>Brassica</taxon>
    </lineage>
</organism>
<name>A0ABQ7EWT1_BRACR</name>
<evidence type="ECO:0000313" key="1">
    <source>
        <dbReference type="EMBL" id="KAF3608079.1"/>
    </source>
</evidence>
<keyword evidence="2" id="KW-1185">Reference proteome</keyword>
<reference evidence="1 2" key="1">
    <citation type="journal article" date="2020" name="BMC Genomics">
        <title>Intraspecific diversification of the crop wild relative Brassica cretica Lam. using demographic model selection.</title>
        <authorList>
            <person name="Kioukis A."/>
            <person name="Michalopoulou V.A."/>
            <person name="Briers L."/>
            <person name="Pirintsos S."/>
            <person name="Studholme D.J."/>
            <person name="Pavlidis P."/>
            <person name="Sarris P.F."/>
        </authorList>
    </citation>
    <scope>NUCLEOTIDE SEQUENCE [LARGE SCALE GENOMIC DNA]</scope>
    <source>
        <strain evidence="2">cv. PFS-1207/04</strain>
    </source>
</reference>
<evidence type="ECO:0000313" key="2">
    <source>
        <dbReference type="Proteomes" id="UP000266723"/>
    </source>
</evidence>